<dbReference type="Pfam" id="PF00082">
    <property type="entry name" value="Peptidase_S8"/>
    <property type="match status" value="1"/>
</dbReference>
<accession>A0A940S8V9</accession>
<dbReference type="InterPro" id="IPR036852">
    <property type="entry name" value="Peptidase_S8/S53_dom_sf"/>
</dbReference>
<dbReference type="GO" id="GO:0006508">
    <property type="term" value="P:proteolysis"/>
    <property type="evidence" value="ECO:0007669"/>
    <property type="project" value="InterPro"/>
</dbReference>
<dbReference type="InterPro" id="IPR000209">
    <property type="entry name" value="Peptidase_S8/S53_dom"/>
</dbReference>
<dbReference type="Gene3D" id="3.40.50.200">
    <property type="entry name" value="Peptidase S8/S53 domain"/>
    <property type="match status" value="1"/>
</dbReference>
<sequence>MFDDSFAPSWTPKDLFSSERGAALIAPYRSGYMIEVEIKRLRVLTSAVENSERITDQVDISRVQSIRYFEPTDVLGLLDHDSAWEAAPAVPGGRAFHAWFMPLNNQGASEDLLECIADLRGRTFIPLPPMLADLDVDLAAAPVALRRAIRQVTDVDRLSSAMRTYRQTRRANTILAVPTRQALANLVASGAVVRLDPVRAISTTTSGQGREPDRPFPKGLAAMPVVGVVDGGLSASSYRHAEAWRAPAFVSDAVADVKHGNQVTSLVVQGHDWNNKLQLPELYCRVGTVQAVPKRGSEVHLDPEAFVAYLDAVIGTYSDTKVWNFSFNEAGACDPEMVSYLGHQIALLARKHNVLPIISIGNRPGSLLQPPADCEAAITVGGRMHSPEGMPGEACPVSLAGPGPSSMLKPELSHFSHVRVLGGLMTRGSSFSTALTSPLAAHTNMRLRDPSPDLVKALLLHGADGDNYDPSTGFGSPSSILPWECQEGYVTLQWTASLRPGAAYYWELPVPPGLTRNGKLRGAGKLTAVLNPHPLLTDYAGPNYFSARIETALSCERSGKNHNLLGSIETGRLTEEQARAVDHKWSPVRHHAKSFRSVSFDGNNLKIYARTFVRDLYLYPYTSLSEVPPMQAVFVLTLGTGDAADEVYNDLRTSLGAFVETSVVDLDLDLDNDI</sequence>
<evidence type="ECO:0000313" key="2">
    <source>
        <dbReference type="EMBL" id="MBP0496499.1"/>
    </source>
</evidence>
<dbReference type="SUPFAM" id="SSF52743">
    <property type="entry name" value="Subtilisin-like"/>
    <property type="match status" value="1"/>
</dbReference>
<dbReference type="Proteomes" id="UP000677537">
    <property type="component" value="Unassembled WGS sequence"/>
</dbReference>
<evidence type="ECO:0000313" key="3">
    <source>
        <dbReference type="Proteomes" id="UP000677537"/>
    </source>
</evidence>
<organism evidence="2 3">
    <name type="scientific">Roseomonas indoligenes</name>
    <dbReference type="NCBI Taxonomy" id="2820811"/>
    <lineage>
        <taxon>Bacteria</taxon>
        <taxon>Pseudomonadati</taxon>
        <taxon>Pseudomonadota</taxon>
        <taxon>Alphaproteobacteria</taxon>
        <taxon>Acetobacterales</taxon>
        <taxon>Roseomonadaceae</taxon>
        <taxon>Roseomonas</taxon>
    </lineage>
</organism>
<keyword evidence="3" id="KW-1185">Reference proteome</keyword>
<dbReference type="RefSeq" id="WP_209377287.1">
    <property type="nucleotide sequence ID" value="NZ_JAGIZA010000043.1"/>
</dbReference>
<dbReference type="GO" id="GO:0004252">
    <property type="term" value="F:serine-type endopeptidase activity"/>
    <property type="evidence" value="ECO:0007669"/>
    <property type="project" value="InterPro"/>
</dbReference>
<gene>
    <name evidence="2" type="ORF">J5Y10_27210</name>
</gene>
<name>A0A940S8V9_9PROT</name>
<protein>
    <submittedName>
        <fullName evidence="2">S8 family serine peptidase</fullName>
    </submittedName>
</protein>
<feature type="domain" description="Peptidase S8/S53" evidence="1">
    <location>
        <begin position="240"/>
        <end position="473"/>
    </location>
</feature>
<comment type="caution">
    <text evidence="2">The sequence shown here is derived from an EMBL/GenBank/DDBJ whole genome shotgun (WGS) entry which is preliminary data.</text>
</comment>
<dbReference type="EMBL" id="JAGIZA010000043">
    <property type="protein sequence ID" value="MBP0496499.1"/>
    <property type="molecule type" value="Genomic_DNA"/>
</dbReference>
<proteinExistence type="predicted"/>
<reference evidence="2" key="1">
    <citation type="submission" date="2021-03" db="EMBL/GenBank/DDBJ databases">
        <authorList>
            <person name="So Y."/>
        </authorList>
    </citation>
    <scope>NUCLEOTIDE SEQUENCE</scope>
    <source>
        <strain evidence="2">SG15</strain>
    </source>
</reference>
<evidence type="ECO:0000259" key="1">
    <source>
        <dbReference type="Pfam" id="PF00082"/>
    </source>
</evidence>
<dbReference type="AlphaFoldDB" id="A0A940S8V9"/>